<keyword evidence="2" id="KW-1185">Reference proteome</keyword>
<protein>
    <submittedName>
        <fullName evidence="1">Duf1262 family protein</fullName>
    </submittedName>
</protein>
<dbReference type="PANTHER" id="PTHR31050">
    <property type="entry name" value="OS08G0413200 PROTEIN"/>
    <property type="match status" value="1"/>
</dbReference>
<proteinExistence type="predicted"/>
<dbReference type="OrthoDB" id="1898393at2759"/>
<accession>A0A7J6WC90</accession>
<evidence type="ECO:0000313" key="2">
    <source>
        <dbReference type="Proteomes" id="UP000554482"/>
    </source>
</evidence>
<dbReference type="PANTHER" id="PTHR31050:SF4">
    <property type="entry name" value="DUF1262 FAMILY PROTEIN (DUF1262)"/>
    <property type="match status" value="1"/>
</dbReference>
<dbReference type="Pfam" id="PF06880">
    <property type="entry name" value="DUF1262"/>
    <property type="match status" value="2"/>
</dbReference>
<organism evidence="1 2">
    <name type="scientific">Thalictrum thalictroides</name>
    <name type="common">Rue-anemone</name>
    <name type="synonym">Anemone thalictroides</name>
    <dbReference type="NCBI Taxonomy" id="46969"/>
    <lineage>
        <taxon>Eukaryota</taxon>
        <taxon>Viridiplantae</taxon>
        <taxon>Streptophyta</taxon>
        <taxon>Embryophyta</taxon>
        <taxon>Tracheophyta</taxon>
        <taxon>Spermatophyta</taxon>
        <taxon>Magnoliopsida</taxon>
        <taxon>Ranunculales</taxon>
        <taxon>Ranunculaceae</taxon>
        <taxon>Thalictroideae</taxon>
        <taxon>Thalictrum</taxon>
    </lineage>
</organism>
<evidence type="ECO:0000313" key="1">
    <source>
        <dbReference type="EMBL" id="KAF5194583.1"/>
    </source>
</evidence>
<dbReference type="AlphaFoldDB" id="A0A7J6WC90"/>
<dbReference type="EMBL" id="JABWDY010018518">
    <property type="protein sequence ID" value="KAF5194583.1"/>
    <property type="molecule type" value="Genomic_DNA"/>
</dbReference>
<dbReference type="InterPro" id="IPR010683">
    <property type="entry name" value="DUF1262"/>
</dbReference>
<reference evidence="1 2" key="1">
    <citation type="submission" date="2020-06" db="EMBL/GenBank/DDBJ databases">
        <title>Transcriptomic and genomic resources for Thalictrum thalictroides and T. hernandezii: Facilitating candidate gene discovery in an emerging model plant lineage.</title>
        <authorList>
            <person name="Arias T."/>
            <person name="Riano-Pachon D.M."/>
            <person name="Di Stilio V.S."/>
        </authorList>
    </citation>
    <scope>NUCLEOTIDE SEQUENCE [LARGE SCALE GENOMIC DNA]</scope>
    <source>
        <strain evidence="2">cv. WT478/WT964</strain>
        <tissue evidence="1">Leaves</tissue>
    </source>
</reference>
<dbReference type="Proteomes" id="UP000554482">
    <property type="component" value="Unassembled WGS sequence"/>
</dbReference>
<comment type="caution">
    <text evidence="1">The sequence shown here is derived from an EMBL/GenBank/DDBJ whole genome shotgun (WGS) entry which is preliminary data.</text>
</comment>
<sequence length="478" mass="55015">MYRKDPRLLSESPIGTLDSGYLVFTDEETEAEDVRFFGLFSDNRVRKLPFPQNKFVNVLYTTSRPSADNTKQIHVDSDKVWFIPVPDQPLSSNRYYVVRAKGKYKGYRTDPRLLSESPVGTQHSGYLVITDEETEAQDTFCWGTCNDIRVRDLPFPQNKLVNVVDSDKVWFIPVPDQPLSSNRYYVIRAEGKYKGQAYTCSKEEDMAPCCFYNSVVDVKPRDLDYRDIYQQVEIFKRRQGYNAKSIAPDGFPPSLLREKGWTVETSSSFQCQLSEAPGLNLALRAELPELKFPISSKHSTARVVGKWYCPFVFVKESQQKLKDQMKRSLLYEMTLEHWWEEIYTCNNDYSGNKVVSFSVNVQKEVNSLSGVEAVRDHSNGVAETIWYKSVDSAGGVLSLGLSKAIVDKMTLVQEMGGWVGGNDKDVEVKRTEEFKEEKEWQRLGCFVLVERFGLRRMDGTLLLTCDFRHTHHIQSKWE</sequence>
<gene>
    <name evidence="1" type="ORF">FRX31_015833</name>
</gene>
<name>A0A7J6WC90_THATH</name>